<organism evidence="2 3">
    <name type="scientific">Nocardioides marinquilinus</name>
    <dbReference type="NCBI Taxonomy" id="1210400"/>
    <lineage>
        <taxon>Bacteria</taxon>
        <taxon>Bacillati</taxon>
        <taxon>Actinomycetota</taxon>
        <taxon>Actinomycetes</taxon>
        <taxon>Propionibacteriales</taxon>
        <taxon>Nocardioidaceae</taxon>
        <taxon>Nocardioides</taxon>
    </lineage>
</organism>
<evidence type="ECO:0000256" key="1">
    <source>
        <dbReference type="SAM" id="MobiDB-lite"/>
    </source>
</evidence>
<feature type="compositionally biased region" description="Basic residues" evidence="1">
    <location>
        <begin position="84"/>
        <end position="100"/>
    </location>
</feature>
<name>A0ABP9PPW9_9ACTN</name>
<protein>
    <submittedName>
        <fullName evidence="2">Uncharacterized protein</fullName>
    </submittedName>
</protein>
<accession>A0ABP9PPW9</accession>
<dbReference type="EMBL" id="BAABKG010000003">
    <property type="protein sequence ID" value="GAA5148997.1"/>
    <property type="molecule type" value="Genomic_DNA"/>
</dbReference>
<feature type="region of interest" description="Disordered" evidence="1">
    <location>
        <begin position="30"/>
        <end position="110"/>
    </location>
</feature>
<sequence>MLVEGPGDCGTAGFASFGCDVDDVAAVAPGNAAGHHRPARGSRTGRPVQASPTRQQMRGPVARVMHPVPGAPAGRPARGGACPRKSRPKRSKYLTTARRRAGSDVPESEC</sequence>
<proteinExistence type="predicted"/>
<reference evidence="3" key="1">
    <citation type="journal article" date="2019" name="Int. J. Syst. Evol. Microbiol.">
        <title>The Global Catalogue of Microorganisms (GCM) 10K type strain sequencing project: providing services to taxonomists for standard genome sequencing and annotation.</title>
        <authorList>
            <consortium name="The Broad Institute Genomics Platform"/>
            <consortium name="The Broad Institute Genome Sequencing Center for Infectious Disease"/>
            <person name="Wu L."/>
            <person name="Ma J."/>
        </authorList>
    </citation>
    <scope>NUCLEOTIDE SEQUENCE [LARGE SCALE GENOMIC DNA]</scope>
    <source>
        <strain evidence="3">JCM 18459</strain>
    </source>
</reference>
<gene>
    <name evidence="2" type="ORF">GCM10023340_23620</name>
</gene>
<evidence type="ECO:0000313" key="2">
    <source>
        <dbReference type="EMBL" id="GAA5148997.1"/>
    </source>
</evidence>
<evidence type="ECO:0000313" key="3">
    <source>
        <dbReference type="Proteomes" id="UP001500221"/>
    </source>
</evidence>
<keyword evidence="3" id="KW-1185">Reference proteome</keyword>
<comment type="caution">
    <text evidence="2">The sequence shown here is derived from an EMBL/GenBank/DDBJ whole genome shotgun (WGS) entry which is preliminary data.</text>
</comment>
<feature type="compositionally biased region" description="Low complexity" evidence="1">
    <location>
        <begin position="71"/>
        <end position="83"/>
    </location>
</feature>
<dbReference type="Proteomes" id="UP001500221">
    <property type="component" value="Unassembled WGS sequence"/>
</dbReference>